<name>A0ACB8XVT5_9ASTR</name>
<sequence length="1149" mass="129628">MYNPKTKDELELGNWNGKIRTEAKGVWGRDFVFRTTWNCPPHSYRTPNPFLCLRNSTLVFFTGKLEPSAGKMSGSEPKIAPLMQELTNKMKNPLDMIRRLQDMGIFGENPSNPKSYKPSLPNIVVLGESSAGNGVISKLVGLILPSELKFPVIFKYTTESDFPTGKISLEFHSKKSHVEKEVSESELEKEILQAVPDDTFTVIHPRAHVDLNLIILPGIGIHDQKMQMSLYEGYISRYTKYNECLFLNVLACSSDPNHCLSRKILDALDYYGTRTVTVFTKLHFLSDYLVTYLTSTKFETRRPFGFFCVEDDEDTQKGVKQQSVLLSKVDRNCIGFKAISKNIVIGLLAILFSPDSQILKRVNCDLAKSELELNRCQKTFNSVRDAIPVIETIINTSTTSIRKLFVTQEYEDYINEPQMHVATQIACQFRKFRNNMLDLKFSTKRPFLMDEIWLLNALNWPNQTNFAPCINKQLLDYQFSDATVTIDGFVANMTHYLEKVVVRVIIDNAKEYEQLHQIVKKMGRLLVGGVKEKFRKKIEEMVTLEKGFVYTSSEEYNSKIDEMKKVKFELDDKEYATIEGVGHNIKVDHLKVSHLCQVEAAFELKKLMIVYWEYVVKRFVDYCALNLQSVINETMTWGIEKLTAFQRPMEGIQRSRGPNEDDYRYSSVGLVKVMTNADDRGGRKMGRPLSHSPEKREGANQRAKVNMVKEKQKPPVEVPPPSDNRNWVKSQVAGVKRGEGRTFSEVLCNARGSSVVVSNDHQEILVHVPDETRAFQELYGKALVGRCVDVVTLTKLNSILNDVGFRYESLSYIGGLSTLIKFDSEELGSDLLNNHEAWASWFTSLEEWQGQEFKFERIAWEQEDEQVREDVTQVAALEVGMGSSEINNGGPIPHVDLVNQPQSVKEKGALLDNGNELNLEAPPLQFPFESQGSCIRPIKRPVILKPKKTPAVSSVGSPLISSRPKKRSRPNPEDPFDLNRFLGSGIFGPYLVATVLEEGEIRDDGCIPRDLDLNAVASSGDPGDPPSRVPSIEGMAVDPPLENDELELSATVRMGNMVGARLDNFLDLVKISIDGEACGGLEMTADVELDTNVRIEPTNQDESDDAFSSYSVIKDLNIQEKSKVDQVTPESEHVEAVAIELMAPCHKRQ</sequence>
<gene>
    <name evidence="1" type="ORF">L1987_85175</name>
</gene>
<accession>A0ACB8XVT5</accession>
<organism evidence="1 2">
    <name type="scientific">Smallanthus sonchifolius</name>
    <dbReference type="NCBI Taxonomy" id="185202"/>
    <lineage>
        <taxon>Eukaryota</taxon>
        <taxon>Viridiplantae</taxon>
        <taxon>Streptophyta</taxon>
        <taxon>Embryophyta</taxon>
        <taxon>Tracheophyta</taxon>
        <taxon>Spermatophyta</taxon>
        <taxon>Magnoliopsida</taxon>
        <taxon>eudicotyledons</taxon>
        <taxon>Gunneridae</taxon>
        <taxon>Pentapetalae</taxon>
        <taxon>asterids</taxon>
        <taxon>campanulids</taxon>
        <taxon>Asterales</taxon>
        <taxon>Asteraceae</taxon>
        <taxon>Asteroideae</taxon>
        <taxon>Heliantheae alliance</taxon>
        <taxon>Millerieae</taxon>
        <taxon>Smallanthus</taxon>
    </lineage>
</organism>
<evidence type="ECO:0000313" key="2">
    <source>
        <dbReference type="Proteomes" id="UP001056120"/>
    </source>
</evidence>
<protein>
    <submittedName>
        <fullName evidence="1">Uncharacterized protein</fullName>
    </submittedName>
</protein>
<comment type="caution">
    <text evidence="1">The sequence shown here is derived from an EMBL/GenBank/DDBJ whole genome shotgun (WGS) entry which is preliminary data.</text>
</comment>
<evidence type="ECO:0000313" key="1">
    <source>
        <dbReference type="EMBL" id="KAI3675585.1"/>
    </source>
</evidence>
<keyword evidence="2" id="KW-1185">Reference proteome</keyword>
<dbReference type="EMBL" id="CM042046">
    <property type="protein sequence ID" value="KAI3675585.1"/>
    <property type="molecule type" value="Genomic_DNA"/>
</dbReference>
<dbReference type="Proteomes" id="UP001056120">
    <property type="component" value="Linkage Group LG29"/>
</dbReference>
<reference evidence="1 2" key="2">
    <citation type="journal article" date="2022" name="Mol. Ecol. Resour.">
        <title>The genomes of chicory, endive, great burdock and yacon provide insights into Asteraceae paleo-polyploidization history and plant inulin production.</title>
        <authorList>
            <person name="Fan W."/>
            <person name="Wang S."/>
            <person name="Wang H."/>
            <person name="Wang A."/>
            <person name="Jiang F."/>
            <person name="Liu H."/>
            <person name="Zhao H."/>
            <person name="Xu D."/>
            <person name="Zhang Y."/>
        </authorList>
    </citation>
    <scope>NUCLEOTIDE SEQUENCE [LARGE SCALE GENOMIC DNA]</scope>
    <source>
        <strain evidence="2">cv. Yunnan</strain>
        <tissue evidence="1">Leaves</tissue>
    </source>
</reference>
<proteinExistence type="predicted"/>
<reference evidence="2" key="1">
    <citation type="journal article" date="2022" name="Mol. Ecol. Resour.">
        <title>The genomes of chicory, endive, great burdock and yacon provide insights into Asteraceae palaeo-polyploidization history and plant inulin production.</title>
        <authorList>
            <person name="Fan W."/>
            <person name="Wang S."/>
            <person name="Wang H."/>
            <person name="Wang A."/>
            <person name="Jiang F."/>
            <person name="Liu H."/>
            <person name="Zhao H."/>
            <person name="Xu D."/>
            <person name="Zhang Y."/>
        </authorList>
    </citation>
    <scope>NUCLEOTIDE SEQUENCE [LARGE SCALE GENOMIC DNA]</scope>
    <source>
        <strain evidence="2">cv. Yunnan</strain>
    </source>
</reference>